<evidence type="ECO:0000256" key="1">
    <source>
        <dbReference type="ARBA" id="ARBA00004651"/>
    </source>
</evidence>
<evidence type="ECO:0000256" key="6">
    <source>
        <dbReference type="ARBA" id="ARBA00023136"/>
    </source>
</evidence>
<dbReference type="RefSeq" id="WP_368391080.1">
    <property type="nucleotide sequence ID" value="NZ_JBFRYC010000002.1"/>
</dbReference>
<sequence>MVRRSFAFALADKVSVVLMSIITMAIVSRILTPAEVGLFLVASTIVILIEAFRDFGIGTFLIREPDLAPRLVRTAVTIITCMSLVLGGLALFGAETLAQFYADPKLAGLIRIAALAFLVAPISTPLLALLRRDMAFGAVAAINVAAGLANASMTIGLALAGYGPFSLVWGSVLAACVTAVGAVICRPLWWIFVPTLRDWRLVVPFGAWSSIVTLLGMLFDAFPRLILGRVLGFGAVGLFARAISLSQLPDRLILSAVQPVLLPALASHARDNGTLKAPFLMGLSYISGLQWPALAMIAVLADPIVRLLLGPQWLEVVPLVRIVALAFFCLFPVYLCYPVLVTLGRVRDMAVAMMIALPPCFLIMLGASRFGLHVMALSLFLTGPIQVITVMIFVRRKVPFAWAELGLVLLRSGGVTLVTVALPAVIVLAVGSWNALSGLSTVLAIIGAAIGWVAGLQMMRHPLSQELGAARSFLRAKVPLIWWVRQP</sequence>
<feature type="transmembrane region" description="Helical" evidence="7">
    <location>
        <begin position="436"/>
        <end position="456"/>
    </location>
</feature>
<dbReference type="Pfam" id="PF13440">
    <property type="entry name" value="Polysacc_synt_3"/>
    <property type="match status" value="1"/>
</dbReference>
<feature type="transmembrane region" description="Helical" evidence="7">
    <location>
        <begin position="406"/>
        <end position="430"/>
    </location>
</feature>
<evidence type="ECO:0000313" key="8">
    <source>
        <dbReference type="EMBL" id="MEX1660889.1"/>
    </source>
</evidence>
<keyword evidence="5 7" id="KW-1133">Transmembrane helix</keyword>
<organism evidence="8 9">
    <name type="scientific">Thioclava arctica</name>
    <dbReference type="NCBI Taxonomy" id="3238301"/>
    <lineage>
        <taxon>Bacteria</taxon>
        <taxon>Pseudomonadati</taxon>
        <taxon>Pseudomonadota</taxon>
        <taxon>Alphaproteobacteria</taxon>
        <taxon>Rhodobacterales</taxon>
        <taxon>Paracoccaceae</taxon>
        <taxon>Thioclava</taxon>
    </lineage>
</organism>
<comment type="similarity">
    <text evidence="2">Belongs to the polysaccharide synthase family.</text>
</comment>
<dbReference type="EMBL" id="JBFRYC010000002">
    <property type="protein sequence ID" value="MEX1660889.1"/>
    <property type="molecule type" value="Genomic_DNA"/>
</dbReference>
<evidence type="ECO:0000256" key="3">
    <source>
        <dbReference type="ARBA" id="ARBA00022475"/>
    </source>
</evidence>
<dbReference type="Proteomes" id="UP001557465">
    <property type="component" value="Unassembled WGS sequence"/>
</dbReference>
<feature type="transmembrane region" description="Helical" evidence="7">
    <location>
        <begin position="136"/>
        <end position="162"/>
    </location>
</feature>
<reference evidence="8 9" key="1">
    <citation type="journal article" date="2011" name="Int. J. Syst. Evol. Microbiol.">
        <title>Zhongshania antarctica gen. nov., sp. nov. and Zhongshania guokunii sp. nov., gammaproteobacteria respectively isolated from coastal attached (fast) ice and surface seawater of the Antarctic.</title>
        <authorList>
            <person name="Li H.J."/>
            <person name="Zhang X.Y."/>
            <person name="Chen C.X."/>
            <person name="Zhang Y.J."/>
            <person name="Gao Z.M."/>
            <person name="Yu Y."/>
            <person name="Chen X.L."/>
            <person name="Chen B."/>
            <person name="Zhang Y.Z."/>
        </authorList>
    </citation>
    <scope>NUCLEOTIDE SEQUENCE [LARGE SCALE GENOMIC DNA]</scope>
    <source>
        <strain evidence="8 9">15-R06ZXC-3</strain>
    </source>
</reference>
<feature type="transmembrane region" description="Helical" evidence="7">
    <location>
        <begin position="106"/>
        <end position="129"/>
    </location>
</feature>
<feature type="transmembrane region" description="Helical" evidence="7">
    <location>
        <begin position="201"/>
        <end position="219"/>
    </location>
</feature>
<proteinExistence type="inferred from homology"/>
<dbReference type="InterPro" id="IPR050833">
    <property type="entry name" value="Poly_Biosynth_Transport"/>
</dbReference>
<feature type="transmembrane region" description="Helical" evidence="7">
    <location>
        <begin position="168"/>
        <end position="189"/>
    </location>
</feature>
<gene>
    <name evidence="8" type="ORF">AB4874_04390</name>
</gene>
<evidence type="ECO:0000256" key="4">
    <source>
        <dbReference type="ARBA" id="ARBA00022692"/>
    </source>
</evidence>
<keyword evidence="6 7" id="KW-0472">Membrane</keyword>
<evidence type="ECO:0000256" key="2">
    <source>
        <dbReference type="ARBA" id="ARBA00007430"/>
    </source>
</evidence>
<keyword evidence="4 7" id="KW-0812">Transmembrane</keyword>
<dbReference type="PANTHER" id="PTHR30250:SF10">
    <property type="entry name" value="LIPOPOLYSACCHARIDE BIOSYNTHESIS PROTEIN WZXC"/>
    <property type="match status" value="1"/>
</dbReference>
<name>A0ABV3TH57_9RHOB</name>
<evidence type="ECO:0000313" key="9">
    <source>
        <dbReference type="Proteomes" id="UP001557465"/>
    </source>
</evidence>
<evidence type="ECO:0000256" key="5">
    <source>
        <dbReference type="ARBA" id="ARBA00022989"/>
    </source>
</evidence>
<comment type="caution">
    <text evidence="8">The sequence shown here is derived from an EMBL/GenBank/DDBJ whole genome shotgun (WGS) entry which is preliminary data.</text>
</comment>
<keyword evidence="3" id="KW-1003">Cell membrane</keyword>
<feature type="transmembrane region" description="Helical" evidence="7">
    <location>
        <begin position="37"/>
        <end position="62"/>
    </location>
</feature>
<evidence type="ECO:0000256" key="7">
    <source>
        <dbReference type="SAM" id="Phobius"/>
    </source>
</evidence>
<feature type="transmembrane region" description="Helical" evidence="7">
    <location>
        <begin position="319"/>
        <end position="337"/>
    </location>
</feature>
<feature type="transmembrane region" description="Helical" evidence="7">
    <location>
        <begin position="349"/>
        <end position="368"/>
    </location>
</feature>
<comment type="subcellular location">
    <subcellularLocation>
        <location evidence="1">Cell membrane</location>
        <topology evidence="1">Multi-pass membrane protein</topology>
    </subcellularLocation>
</comment>
<feature type="transmembrane region" description="Helical" evidence="7">
    <location>
        <begin position="279"/>
        <end position="299"/>
    </location>
</feature>
<dbReference type="PANTHER" id="PTHR30250">
    <property type="entry name" value="PST FAMILY PREDICTED COLANIC ACID TRANSPORTER"/>
    <property type="match status" value="1"/>
</dbReference>
<accession>A0ABV3TH57</accession>
<protein>
    <submittedName>
        <fullName evidence="8">Oligosaccharide flippase family protein</fullName>
    </submittedName>
</protein>
<keyword evidence="9" id="KW-1185">Reference proteome</keyword>
<feature type="transmembrane region" description="Helical" evidence="7">
    <location>
        <begin position="225"/>
        <end position="243"/>
    </location>
</feature>
<feature type="transmembrane region" description="Helical" evidence="7">
    <location>
        <begin position="74"/>
        <end position="94"/>
    </location>
</feature>
<feature type="transmembrane region" description="Helical" evidence="7">
    <location>
        <begin position="374"/>
        <end position="394"/>
    </location>
</feature>
<feature type="transmembrane region" description="Helical" evidence="7">
    <location>
        <begin position="7"/>
        <end position="31"/>
    </location>
</feature>